<dbReference type="Proteomes" id="UP000434639">
    <property type="component" value="Unassembled WGS sequence"/>
</dbReference>
<evidence type="ECO:0000313" key="2">
    <source>
        <dbReference type="Proteomes" id="UP000434639"/>
    </source>
</evidence>
<dbReference type="EMBL" id="WMIB01000001">
    <property type="protein sequence ID" value="MTH52068.1"/>
    <property type="molecule type" value="Genomic_DNA"/>
</dbReference>
<evidence type="ECO:0000313" key="1">
    <source>
        <dbReference type="EMBL" id="MTH52068.1"/>
    </source>
</evidence>
<gene>
    <name evidence="1" type="ORF">GKZ89_01525</name>
</gene>
<dbReference type="RefSeq" id="WP_155111077.1">
    <property type="nucleotide sequence ID" value="NZ_WMIB01000001.1"/>
</dbReference>
<comment type="caution">
    <text evidence="1">The sequence shown here is derived from an EMBL/GenBank/DDBJ whole genome shotgun (WGS) entry which is preliminary data.</text>
</comment>
<proteinExistence type="predicted"/>
<name>A0A7X2S1J0_9BACI</name>
<dbReference type="AlphaFoldDB" id="A0A7X2S1J0"/>
<dbReference type="OrthoDB" id="2941639at2"/>
<protein>
    <submittedName>
        <fullName evidence="1">DUF2535 family protein</fullName>
    </submittedName>
</protein>
<dbReference type="Pfam" id="PF10751">
    <property type="entry name" value="DUF2535"/>
    <property type="match status" value="1"/>
</dbReference>
<sequence>MLFKSLEFKRMDGQKVKVIEIPVMVKDNSYTFLIQARLQAYLTRLNAEPEPKSVYSFREYLRKTLKWPDYEAIFQSEVLQNNA</sequence>
<dbReference type="InterPro" id="IPR019687">
    <property type="entry name" value="DUF2535"/>
</dbReference>
<organism evidence="1 2">
    <name type="scientific">Metabacillus mangrovi</name>
    <dbReference type="NCBI Taxonomy" id="1491830"/>
    <lineage>
        <taxon>Bacteria</taxon>
        <taxon>Bacillati</taxon>
        <taxon>Bacillota</taxon>
        <taxon>Bacilli</taxon>
        <taxon>Bacillales</taxon>
        <taxon>Bacillaceae</taxon>
        <taxon>Metabacillus</taxon>
    </lineage>
</organism>
<accession>A0A7X2S1J0</accession>
<reference evidence="1 2" key="1">
    <citation type="journal article" date="2017" name="Int. J. Syst. Evol. Microbiol.">
        <title>Bacillus mangrovi sp. nov., isolated from a sediment sample from a mangrove forest.</title>
        <authorList>
            <person name="Gupta V."/>
            <person name="Singh P.K."/>
            <person name="Korpole S."/>
            <person name="Tanuku N.R.S."/>
            <person name="Pinnaka A.K."/>
        </authorList>
    </citation>
    <scope>NUCLEOTIDE SEQUENCE [LARGE SCALE GENOMIC DNA]</scope>
    <source>
        <strain evidence="1 2">KCTC 33872</strain>
    </source>
</reference>
<keyword evidence="2" id="KW-1185">Reference proteome</keyword>